<feature type="compositionally biased region" description="Low complexity" evidence="1">
    <location>
        <begin position="119"/>
        <end position="130"/>
    </location>
</feature>
<feature type="region of interest" description="Disordered" evidence="1">
    <location>
        <begin position="116"/>
        <end position="151"/>
    </location>
</feature>
<name>A0A1V6NH84_PENPO</name>
<dbReference type="EMBL" id="MDYM01000008">
    <property type="protein sequence ID" value="OQD64035.1"/>
    <property type="molecule type" value="Genomic_DNA"/>
</dbReference>
<accession>A0A1V6NH84</accession>
<proteinExistence type="predicted"/>
<gene>
    <name evidence="2" type="ORF">PENPOL_c008G02840</name>
</gene>
<organism evidence="2 3">
    <name type="scientific">Penicillium polonicum</name>
    <dbReference type="NCBI Taxonomy" id="60169"/>
    <lineage>
        <taxon>Eukaryota</taxon>
        <taxon>Fungi</taxon>
        <taxon>Dikarya</taxon>
        <taxon>Ascomycota</taxon>
        <taxon>Pezizomycotina</taxon>
        <taxon>Eurotiomycetes</taxon>
        <taxon>Eurotiomycetidae</taxon>
        <taxon>Eurotiales</taxon>
        <taxon>Aspergillaceae</taxon>
        <taxon>Penicillium</taxon>
    </lineage>
</organism>
<protein>
    <submittedName>
        <fullName evidence="2">Uncharacterized protein</fullName>
    </submittedName>
</protein>
<evidence type="ECO:0000313" key="2">
    <source>
        <dbReference type="EMBL" id="OQD64035.1"/>
    </source>
</evidence>
<keyword evidence="3" id="KW-1185">Reference proteome</keyword>
<dbReference type="OrthoDB" id="5421702at2759"/>
<reference evidence="3" key="1">
    <citation type="journal article" date="2017" name="Nat. Microbiol.">
        <title>Global analysis of biosynthetic gene clusters reveals vast potential of secondary metabolite production in Penicillium species.</title>
        <authorList>
            <person name="Nielsen J.C."/>
            <person name="Grijseels S."/>
            <person name="Prigent S."/>
            <person name="Ji B."/>
            <person name="Dainat J."/>
            <person name="Nielsen K.F."/>
            <person name="Frisvad J.C."/>
            <person name="Workman M."/>
            <person name="Nielsen J."/>
        </authorList>
    </citation>
    <scope>NUCLEOTIDE SEQUENCE [LARGE SCALE GENOMIC DNA]</scope>
    <source>
        <strain evidence="3">IBT 4502</strain>
    </source>
</reference>
<evidence type="ECO:0000256" key="1">
    <source>
        <dbReference type="SAM" id="MobiDB-lite"/>
    </source>
</evidence>
<dbReference type="Proteomes" id="UP000191408">
    <property type="component" value="Unassembled WGS sequence"/>
</dbReference>
<comment type="caution">
    <text evidence="2">The sequence shown here is derived from an EMBL/GenBank/DDBJ whole genome shotgun (WGS) entry which is preliminary data.</text>
</comment>
<evidence type="ECO:0000313" key="3">
    <source>
        <dbReference type="Proteomes" id="UP000191408"/>
    </source>
</evidence>
<dbReference type="AlphaFoldDB" id="A0A1V6NH84"/>
<sequence length="431" mass="48179">MPSPAKVCYIAPLNIASKPDRSVHECFSTQAASSNDLLRRTNFDWAEDVEDTKDTVAKANLPMAMPKSINYCVPETAWYDESFPTPSHVPTPRFQPSCSTLYEEVWDELWGWAHGTADSTSSSPEETQTEFNETTSASSCYDGPLPKDEFSQERLTPNAETEVYSIAQQSVDNIFANRQAWIEADEEIHHFNWMGVRAYTHSATSPSDSLAIILASPKNPKGSATWRILSLLNRAGDYIDPVIVLLDDIDNDLFELRGSKLVRASTGRVFKYYSPHGRWMDDPRDPSDETTTDFGDVRTYDAPDLAIGNGFVESSAIRSVSQWAESRNQACDDSWGGLPRRVSWEPKPSPLSQCESILPEITINAPQPETIKESKKPPRKITTCIIGAPPEEYFSFPTPVFGRRKGVIKYVFAKARQGLVSVVTSLKRKFS</sequence>